<keyword evidence="2" id="KW-1185">Reference proteome</keyword>
<organism evidence="1 2">
    <name type="scientific">Cinnamomum micranthum f. kanehirae</name>
    <dbReference type="NCBI Taxonomy" id="337451"/>
    <lineage>
        <taxon>Eukaryota</taxon>
        <taxon>Viridiplantae</taxon>
        <taxon>Streptophyta</taxon>
        <taxon>Embryophyta</taxon>
        <taxon>Tracheophyta</taxon>
        <taxon>Spermatophyta</taxon>
        <taxon>Magnoliopsida</taxon>
        <taxon>Magnoliidae</taxon>
        <taxon>Laurales</taxon>
        <taxon>Lauraceae</taxon>
        <taxon>Cinnamomum</taxon>
    </lineage>
</organism>
<dbReference type="EMBL" id="QPKB01000006">
    <property type="protein sequence ID" value="RWR87066.1"/>
    <property type="molecule type" value="Genomic_DNA"/>
</dbReference>
<evidence type="ECO:0000313" key="1">
    <source>
        <dbReference type="EMBL" id="RWR87066.1"/>
    </source>
</evidence>
<evidence type="ECO:0000313" key="2">
    <source>
        <dbReference type="Proteomes" id="UP000283530"/>
    </source>
</evidence>
<comment type="caution">
    <text evidence="1">The sequence shown here is derived from an EMBL/GenBank/DDBJ whole genome shotgun (WGS) entry which is preliminary data.</text>
</comment>
<dbReference type="AlphaFoldDB" id="A0A443P8L8"/>
<sequence length="92" mass="10260">MLTGRADTMLSIRAIRSQEDDTLRRGSLDGVTSPPSGSHSIPAHLFRLPCEVSFVFIAALHFTSLRGSFFTVKKLLHTTMAKARSSWRCHDE</sequence>
<gene>
    <name evidence="1" type="ORF">CKAN_01599600</name>
</gene>
<dbReference type="Proteomes" id="UP000283530">
    <property type="component" value="Unassembled WGS sequence"/>
</dbReference>
<proteinExistence type="predicted"/>
<reference evidence="1 2" key="1">
    <citation type="journal article" date="2019" name="Nat. Plants">
        <title>Stout camphor tree genome fills gaps in understanding of flowering plant genome evolution.</title>
        <authorList>
            <person name="Chaw S.M."/>
            <person name="Liu Y.C."/>
            <person name="Wu Y.W."/>
            <person name="Wang H.Y."/>
            <person name="Lin C.I."/>
            <person name="Wu C.S."/>
            <person name="Ke H.M."/>
            <person name="Chang L.Y."/>
            <person name="Hsu C.Y."/>
            <person name="Yang H.T."/>
            <person name="Sudianto E."/>
            <person name="Hsu M.H."/>
            <person name="Wu K.P."/>
            <person name="Wang L.N."/>
            <person name="Leebens-Mack J.H."/>
            <person name="Tsai I.J."/>
        </authorList>
    </citation>
    <scope>NUCLEOTIDE SEQUENCE [LARGE SCALE GENOMIC DNA]</scope>
    <source>
        <strain evidence="2">cv. Chaw 1501</strain>
        <tissue evidence="1">Young leaves</tissue>
    </source>
</reference>
<accession>A0A443P8L8</accession>
<name>A0A443P8L8_9MAGN</name>
<protein>
    <submittedName>
        <fullName evidence="1">Uncharacterized protein</fullName>
    </submittedName>
</protein>